<evidence type="ECO:0000313" key="2">
    <source>
        <dbReference type="EMBL" id="KAF7627108.1"/>
    </source>
</evidence>
<feature type="transmembrane region" description="Helical" evidence="1">
    <location>
        <begin position="124"/>
        <end position="150"/>
    </location>
</feature>
<dbReference type="Proteomes" id="UP000605970">
    <property type="component" value="Unassembled WGS sequence"/>
</dbReference>
<proteinExistence type="predicted"/>
<keyword evidence="1" id="KW-0812">Transmembrane</keyword>
<dbReference type="OrthoDB" id="5898663at2759"/>
<reference evidence="2" key="1">
    <citation type="journal article" date="2020" name="Ecol. Evol.">
        <title>Genome structure and content of the rice root-knot nematode (Meloidogyne graminicola).</title>
        <authorList>
            <person name="Phan N.T."/>
            <person name="Danchin E.G.J."/>
            <person name="Klopp C."/>
            <person name="Perfus-Barbeoch L."/>
            <person name="Kozlowski D.K."/>
            <person name="Koutsovoulos G.D."/>
            <person name="Lopez-Roques C."/>
            <person name="Bouchez O."/>
            <person name="Zahm M."/>
            <person name="Besnard G."/>
            <person name="Bellafiore S."/>
        </authorList>
    </citation>
    <scope>NUCLEOTIDE SEQUENCE</scope>
    <source>
        <strain evidence="2">VN-18</strain>
    </source>
</reference>
<gene>
    <name evidence="2" type="ORF">Mgra_00009618</name>
</gene>
<evidence type="ECO:0000256" key="1">
    <source>
        <dbReference type="SAM" id="Phobius"/>
    </source>
</evidence>
<protein>
    <submittedName>
        <fullName evidence="2">Uncharacterized protein</fullName>
    </submittedName>
</protein>
<organism evidence="2 3">
    <name type="scientific">Meloidogyne graminicola</name>
    <dbReference type="NCBI Taxonomy" id="189291"/>
    <lineage>
        <taxon>Eukaryota</taxon>
        <taxon>Metazoa</taxon>
        <taxon>Ecdysozoa</taxon>
        <taxon>Nematoda</taxon>
        <taxon>Chromadorea</taxon>
        <taxon>Rhabditida</taxon>
        <taxon>Tylenchina</taxon>
        <taxon>Tylenchomorpha</taxon>
        <taxon>Tylenchoidea</taxon>
        <taxon>Meloidogynidae</taxon>
        <taxon>Meloidogyninae</taxon>
        <taxon>Meloidogyne</taxon>
    </lineage>
</organism>
<keyword evidence="1" id="KW-1133">Transmembrane helix</keyword>
<name>A0A8S9Z9J5_9BILA</name>
<sequence>MNFNKPVPKGGIVLIAMGESDSMLMLDRNRTITTDISLNNNPEYIEQLKEFIGYNNTIPSTTTEDFYSSTPPTISERVQNSIGLAASSNPEKNITILDFWAMEHVNNVQFPSPCKEFPTSNTSLAQTIYCLSIIALWILLISFALTDLLGKFVNFRKTIKTKKEIELNEYRNNIQIV</sequence>
<comment type="caution">
    <text evidence="2">The sequence shown here is derived from an EMBL/GenBank/DDBJ whole genome shotgun (WGS) entry which is preliminary data.</text>
</comment>
<evidence type="ECO:0000313" key="3">
    <source>
        <dbReference type="Proteomes" id="UP000605970"/>
    </source>
</evidence>
<accession>A0A8S9Z9J5</accession>
<keyword evidence="3" id="KW-1185">Reference proteome</keyword>
<dbReference type="EMBL" id="JABEBT010000169">
    <property type="protein sequence ID" value="KAF7627108.1"/>
    <property type="molecule type" value="Genomic_DNA"/>
</dbReference>
<keyword evidence="1" id="KW-0472">Membrane</keyword>
<dbReference type="AlphaFoldDB" id="A0A8S9Z9J5"/>